<dbReference type="Proteomes" id="UP001323798">
    <property type="component" value="Chromosome"/>
</dbReference>
<name>A0ABZ0SJV8_9MICO</name>
<accession>A0ABZ0SJV8</accession>
<evidence type="ECO:0000313" key="2">
    <source>
        <dbReference type="Proteomes" id="UP001323798"/>
    </source>
</evidence>
<dbReference type="EMBL" id="CP139368">
    <property type="protein sequence ID" value="WPR89669.1"/>
    <property type="molecule type" value="Genomic_DNA"/>
</dbReference>
<evidence type="ECO:0000313" key="1">
    <source>
        <dbReference type="EMBL" id="WPR89669.1"/>
    </source>
</evidence>
<dbReference type="RefSeq" id="WP_320942383.1">
    <property type="nucleotide sequence ID" value="NZ_BAABEU010000003.1"/>
</dbReference>
<organism evidence="1 2">
    <name type="scientific">Microbacterium rhizosphaerae</name>
    <dbReference type="NCBI Taxonomy" id="1678237"/>
    <lineage>
        <taxon>Bacteria</taxon>
        <taxon>Bacillati</taxon>
        <taxon>Actinomycetota</taxon>
        <taxon>Actinomycetes</taxon>
        <taxon>Micrococcales</taxon>
        <taxon>Microbacteriaceae</taxon>
        <taxon>Microbacterium</taxon>
    </lineage>
</organism>
<proteinExistence type="predicted"/>
<gene>
    <name evidence="1" type="ORF">SM116_18225</name>
</gene>
<protein>
    <submittedName>
        <fullName evidence="1">Uncharacterized protein</fullName>
    </submittedName>
</protein>
<keyword evidence="2" id="KW-1185">Reference proteome</keyword>
<reference evidence="1 2" key="1">
    <citation type="submission" date="2023-11" db="EMBL/GenBank/DDBJ databases">
        <title>Genome sequence of Microbacterium rhizosphaerae KACC 19337.</title>
        <authorList>
            <person name="Choi H."/>
            <person name="Kim S."/>
            <person name="Kim Y."/>
            <person name="Kwon S.-W."/>
            <person name="Heo J."/>
        </authorList>
    </citation>
    <scope>NUCLEOTIDE SEQUENCE [LARGE SCALE GENOMIC DNA]</scope>
    <source>
        <strain evidence="1 2">KACC 19337</strain>
    </source>
</reference>
<sequence>MVVKDRIGVPVPAALLDELLELSDFRRAYEVDGMAPSEFADFGAARTTLRQQFLDAEAQLDALVRDVIVPAT</sequence>